<accession>A0A5A8BYR6</accession>
<organism evidence="2 3">
    <name type="scientific">Cafeteria roenbergensis</name>
    <name type="common">Marine flagellate</name>
    <dbReference type="NCBI Taxonomy" id="33653"/>
    <lineage>
        <taxon>Eukaryota</taxon>
        <taxon>Sar</taxon>
        <taxon>Stramenopiles</taxon>
        <taxon>Bigyra</taxon>
        <taxon>Opalozoa</taxon>
        <taxon>Bicosoecida</taxon>
        <taxon>Cafeteriaceae</taxon>
        <taxon>Cafeteria</taxon>
    </lineage>
</organism>
<evidence type="ECO:0000313" key="3">
    <source>
        <dbReference type="Proteomes" id="UP000325113"/>
    </source>
</evidence>
<evidence type="ECO:0000313" key="2">
    <source>
        <dbReference type="EMBL" id="KAA0145585.1"/>
    </source>
</evidence>
<sequence>MGKRVVELTGDVTPDAKALQEADILVTTPEKWTASRAPGSATGTPVRIVGLSTALATRRTSPTARNRRVACTTSGPSGRHPMDVHIQGFPGKHYCPRMATMNKPV</sequence>
<dbReference type="InterPro" id="IPR027417">
    <property type="entry name" value="P-loop_NTPase"/>
</dbReference>
<evidence type="ECO:0000256" key="1">
    <source>
        <dbReference type="SAM" id="MobiDB-lite"/>
    </source>
</evidence>
<dbReference type="EMBL" id="VLTM01000256">
    <property type="protein sequence ID" value="KAA0145585.1"/>
    <property type="molecule type" value="Genomic_DNA"/>
</dbReference>
<proteinExistence type="predicted"/>
<feature type="region of interest" description="Disordered" evidence="1">
    <location>
        <begin position="56"/>
        <end position="83"/>
    </location>
</feature>
<reference evidence="2 3" key="1">
    <citation type="submission" date="2019-07" db="EMBL/GenBank/DDBJ databases">
        <title>Genomes of Cafeteria roenbergensis.</title>
        <authorList>
            <person name="Fischer M.G."/>
            <person name="Hackl T."/>
            <person name="Roman M."/>
        </authorList>
    </citation>
    <scope>NUCLEOTIDE SEQUENCE [LARGE SCALE GENOMIC DNA]</scope>
    <source>
        <strain evidence="2 3">Cflag</strain>
    </source>
</reference>
<protein>
    <submittedName>
        <fullName evidence="2">Uncharacterized protein</fullName>
    </submittedName>
</protein>
<dbReference type="AlphaFoldDB" id="A0A5A8BYR6"/>
<gene>
    <name evidence="2" type="ORF">FNF31_08019</name>
</gene>
<dbReference type="Proteomes" id="UP000325113">
    <property type="component" value="Unassembled WGS sequence"/>
</dbReference>
<comment type="caution">
    <text evidence="2">The sequence shown here is derived from an EMBL/GenBank/DDBJ whole genome shotgun (WGS) entry which is preliminary data.</text>
</comment>
<name>A0A5A8BYR6_CAFRO</name>
<dbReference type="Gene3D" id="3.40.50.300">
    <property type="entry name" value="P-loop containing nucleotide triphosphate hydrolases"/>
    <property type="match status" value="1"/>
</dbReference>